<keyword evidence="8" id="KW-1185">Reference proteome</keyword>
<protein>
    <submittedName>
        <fullName evidence="7">Uncharacterized protein</fullName>
    </submittedName>
</protein>
<evidence type="ECO:0000256" key="2">
    <source>
        <dbReference type="ARBA" id="ARBA00038082"/>
    </source>
</evidence>
<dbReference type="InterPro" id="IPR000896">
    <property type="entry name" value="Hemocyanin/hexamerin_mid_dom"/>
</dbReference>
<dbReference type="Pfam" id="PF03723">
    <property type="entry name" value="Hemocyanin_C"/>
    <property type="match status" value="1"/>
</dbReference>
<dbReference type="SUPFAM" id="SSF81296">
    <property type="entry name" value="E set domains"/>
    <property type="match status" value="1"/>
</dbReference>
<accession>A0ABQ7R4X8</accession>
<dbReference type="InterPro" id="IPR037020">
    <property type="entry name" value="Hemocyanin_C_sf"/>
</dbReference>
<comment type="similarity">
    <text evidence="2">Belongs to the hemocyanin family.</text>
</comment>
<proteinExistence type="inferred from homology"/>
<feature type="signal peptide" evidence="3">
    <location>
        <begin position="1"/>
        <end position="24"/>
    </location>
</feature>
<keyword evidence="3" id="KW-0732">Signal</keyword>
<dbReference type="PANTHER" id="PTHR11511">
    <property type="entry name" value="LARVAL STORAGE PROTEIN/PHENOLOXIDASE"/>
    <property type="match status" value="1"/>
</dbReference>
<evidence type="ECO:0000259" key="6">
    <source>
        <dbReference type="Pfam" id="PF03723"/>
    </source>
</evidence>
<name>A0ABQ7R4X8_PLUXY</name>
<evidence type="ECO:0000313" key="8">
    <source>
        <dbReference type="Proteomes" id="UP000823941"/>
    </source>
</evidence>
<dbReference type="Proteomes" id="UP000823941">
    <property type="component" value="Chromosome 3"/>
</dbReference>
<dbReference type="InterPro" id="IPR008922">
    <property type="entry name" value="Di-copper_centre_dom_sf"/>
</dbReference>
<evidence type="ECO:0000259" key="4">
    <source>
        <dbReference type="Pfam" id="PF00372"/>
    </source>
</evidence>
<reference evidence="7 8" key="1">
    <citation type="submission" date="2021-06" db="EMBL/GenBank/DDBJ databases">
        <title>A haploid diamondback moth (Plutella xylostella L.) genome assembly resolves 31 chromosomes and identifies a diamide resistance mutation.</title>
        <authorList>
            <person name="Ward C.M."/>
            <person name="Perry K.D."/>
            <person name="Baker G."/>
            <person name="Powis K."/>
            <person name="Heckel D.G."/>
            <person name="Baxter S.W."/>
        </authorList>
    </citation>
    <scope>NUCLEOTIDE SEQUENCE [LARGE SCALE GENOMIC DNA]</scope>
    <source>
        <strain evidence="7 8">LV</strain>
        <tissue evidence="7">Single pupa</tissue>
    </source>
</reference>
<organism evidence="7 8">
    <name type="scientific">Plutella xylostella</name>
    <name type="common">Diamondback moth</name>
    <name type="synonym">Plutella maculipennis</name>
    <dbReference type="NCBI Taxonomy" id="51655"/>
    <lineage>
        <taxon>Eukaryota</taxon>
        <taxon>Metazoa</taxon>
        <taxon>Ecdysozoa</taxon>
        <taxon>Arthropoda</taxon>
        <taxon>Hexapoda</taxon>
        <taxon>Insecta</taxon>
        <taxon>Pterygota</taxon>
        <taxon>Neoptera</taxon>
        <taxon>Endopterygota</taxon>
        <taxon>Lepidoptera</taxon>
        <taxon>Glossata</taxon>
        <taxon>Ditrysia</taxon>
        <taxon>Yponomeutoidea</taxon>
        <taxon>Plutellidae</taxon>
        <taxon>Plutella</taxon>
    </lineage>
</organism>
<feature type="domain" description="Hemocyanin N-terminal" evidence="5">
    <location>
        <begin position="34"/>
        <end position="152"/>
    </location>
</feature>
<feature type="chain" id="PRO_5046496524" evidence="3">
    <location>
        <begin position="25"/>
        <end position="675"/>
    </location>
</feature>
<evidence type="ECO:0000313" key="7">
    <source>
        <dbReference type="EMBL" id="KAG7312330.1"/>
    </source>
</evidence>
<evidence type="ECO:0000259" key="5">
    <source>
        <dbReference type="Pfam" id="PF03722"/>
    </source>
</evidence>
<dbReference type="PRINTS" id="PR00187">
    <property type="entry name" value="HAEMOCYANIN"/>
</dbReference>
<dbReference type="SUPFAM" id="SSF48050">
    <property type="entry name" value="Hemocyanin, N-terminal domain"/>
    <property type="match status" value="1"/>
</dbReference>
<dbReference type="PANTHER" id="PTHR11511:SF5">
    <property type="entry name" value="FAT-BODY PROTEIN 1-RELATED"/>
    <property type="match status" value="1"/>
</dbReference>
<dbReference type="InterPro" id="IPR014756">
    <property type="entry name" value="Ig_E-set"/>
</dbReference>
<dbReference type="EMBL" id="JAHIBW010000003">
    <property type="protein sequence ID" value="KAG7312330.1"/>
    <property type="molecule type" value="Genomic_DNA"/>
</dbReference>
<dbReference type="SUPFAM" id="SSF48056">
    <property type="entry name" value="Di-copper centre-containing domain"/>
    <property type="match status" value="1"/>
</dbReference>
<feature type="domain" description="Hemocyanin middle" evidence="4">
    <location>
        <begin position="159"/>
        <end position="414"/>
    </location>
</feature>
<sequence length="675" mass="79471">MEKNINSLLTRLVFIVIYCSAIDGTDLNNLDIYEKQKFIFQLLEYVTEPVHYENIKNVSMFFDIQKQVDKYNKIEDVKWFLKIRREKSLSRGELFCIFNKYHAQEAVASFNVLHGAKDFSTFLTTACWMRRNINELVFVYSFSLAVRHRKDCVGLVLPPIYEIYPFTFVAATTQESISRYFMTTNSAETVVFKATEPVNDGSENVKLKYFTDDIGLNTFYYNFHLDYPFWMTDEVYGLSIDRRGELYIHLHRQLLARYNLERKSNQLCLVPSFNPTQVVERVFDSPLMFHNGFTLPSRFMDIDMLKYKYELVKDLEFLEYQIRETVFREHFVNCDGNKIDIQQKEAIEALGRRIYGNLRQSNDKLEQDLEYTTRALLSFSMKISQRSEIPTAGIQYYEATLRDPIFWELQTYLMVLLEKVIQKKPIYRREHLYNYGVDITNVSVTPLLTYFDENVFDISHIYKVPNRPNGTESENVNIFYKKKELNSVPFNISITIHSAKSEQSVLRIFLGPSSDCESNMIGFDENFRNYIEIDSVMFNLKPGNKTIERQSENFSTLYRSQNISKLGLNEAISYKFNGNQYQNSFTGFPANLILPKGLKFGLRLQLFVMVSPLYQKFTVENSVDQFKRKRVCRYTLCLDDRALGFPFDRYWDNASGNLYPNMKLTNVFVFHKNNI</sequence>
<keyword evidence="1" id="KW-0758">Storage protein</keyword>
<gene>
    <name evidence="7" type="ORF">JYU34_001815</name>
</gene>
<dbReference type="InterPro" id="IPR036697">
    <property type="entry name" value="Hemocyanin_N_sf"/>
</dbReference>
<dbReference type="Gene3D" id="1.20.1370.10">
    <property type="entry name" value="Hemocyanin, N-terminal domain"/>
    <property type="match status" value="1"/>
</dbReference>
<dbReference type="Gene3D" id="1.10.1280.10">
    <property type="entry name" value="Di-copper center containing domain from catechol oxidase"/>
    <property type="match status" value="1"/>
</dbReference>
<dbReference type="Pfam" id="PF03722">
    <property type="entry name" value="Hemocyanin_N"/>
    <property type="match status" value="1"/>
</dbReference>
<evidence type="ECO:0000256" key="3">
    <source>
        <dbReference type="SAM" id="SignalP"/>
    </source>
</evidence>
<dbReference type="InterPro" id="IPR005204">
    <property type="entry name" value="Hemocyanin_N"/>
</dbReference>
<dbReference type="InterPro" id="IPR013788">
    <property type="entry name" value="Hemocyanin/hexamerin"/>
</dbReference>
<feature type="domain" description="Hemocyanin C-terminal" evidence="6">
    <location>
        <begin position="427"/>
        <end position="671"/>
    </location>
</feature>
<dbReference type="InterPro" id="IPR005203">
    <property type="entry name" value="Hemocyanin_C"/>
</dbReference>
<evidence type="ECO:0000256" key="1">
    <source>
        <dbReference type="ARBA" id="ARBA00022761"/>
    </source>
</evidence>
<comment type="caution">
    <text evidence="7">The sequence shown here is derived from an EMBL/GenBank/DDBJ whole genome shotgun (WGS) entry which is preliminary data.</text>
</comment>
<dbReference type="Pfam" id="PF00372">
    <property type="entry name" value="Hemocyanin_M"/>
    <property type="match status" value="1"/>
</dbReference>
<dbReference type="Gene3D" id="2.60.40.1520">
    <property type="entry name" value="Hemocyanin, C-terminal domain"/>
    <property type="match status" value="1"/>
</dbReference>